<organism evidence="2 3">
    <name type="scientific">Rhodofomes roseus</name>
    <dbReference type="NCBI Taxonomy" id="34475"/>
    <lineage>
        <taxon>Eukaryota</taxon>
        <taxon>Fungi</taxon>
        <taxon>Dikarya</taxon>
        <taxon>Basidiomycota</taxon>
        <taxon>Agaricomycotina</taxon>
        <taxon>Agaricomycetes</taxon>
        <taxon>Polyporales</taxon>
        <taxon>Rhodofomes</taxon>
    </lineage>
</organism>
<comment type="similarity">
    <text evidence="1">Belongs to the VPS26 family.</text>
</comment>
<dbReference type="RefSeq" id="XP_047782431.1">
    <property type="nucleotide sequence ID" value="XM_047921446.1"/>
</dbReference>
<gene>
    <name evidence="2" type="ORF">C8Q71DRAFT_721394</name>
</gene>
<dbReference type="InterPro" id="IPR028934">
    <property type="entry name" value="Vps26-related"/>
</dbReference>
<dbReference type="PANTHER" id="PTHR12233">
    <property type="entry name" value="VACUOLAR PROTEIN SORTING 26 RELATED"/>
    <property type="match status" value="1"/>
</dbReference>
<dbReference type="Pfam" id="PF03643">
    <property type="entry name" value="Vps26"/>
    <property type="match status" value="1"/>
</dbReference>
<accession>A0ABQ8KR10</accession>
<dbReference type="EMBL" id="JADCUA010000004">
    <property type="protein sequence ID" value="KAH9840965.1"/>
    <property type="molecule type" value="Genomic_DNA"/>
</dbReference>
<evidence type="ECO:0000256" key="1">
    <source>
        <dbReference type="ARBA" id="ARBA00009100"/>
    </source>
</evidence>
<dbReference type="GeneID" id="72002178"/>
<proteinExistence type="inferred from homology"/>
<comment type="caution">
    <text evidence="2">The sequence shown here is derived from an EMBL/GenBank/DDBJ whole genome shotgun (WGS) entry which is preliminary data.</text>
</comment>
<dbReference type="Gene3D" id="2.60.40.640">
    <property type="match status" value="1"/>
</dbReference>
<keyword evidence="3" id="KW-1185">Reference proteome</keyword>
<dbReference type="Proteomes" id="UP000814176">
    <property type="component" value="Unassembled WGS sequence"/>
</dbReference>
<evidence type="ECO:0000313" key="3">
    <source>
        <dbReference type="Proteomes" id="UP000814176"/>
    </source>
</evidence>
<reference evidence="2 3" key="1">
    <citation type="journal article" date="2021" name="Environ. Microbiol.">
        <title>Gene family expansions and transcriptome signatures uncover fungal adaptations to wood decay.</title>
        <authorList>
            <person name="Hage H."/>
            <person name="Miyauchi S."/>
            <person name="Viragh M."/>
            <person name="Drula E."/>
            <person name="Min B."/>
            <person name="Chaduli D."/>
            <person name="Navarro D."/>
            <person name="Favel A."/>
            <person name="Norest M."/>
            <person name="Lesage-Meessen L."/>
            <person name="Balint B."/>
            <person name="Merenyi Z."/>
            <person name="de Eugenio L."/>
            <person name="Morin E."/>
            <person name="Martinez A.T."/>
            <person name="Baldrian P."/>
            <person name="Stursova M."/>
            <person name="Martinez M.J."/>
            <person name="Novotny C."/>
            <person name="Magnuson J.K."/>
            <person name="Spatafora J.W."/>
            <person name="Maurice S."/>
            <person name="Pangilinan J."/>
            <person name="Andreopoulos W."/>
            <person name="LaButti K."/>
            <person name="Hundley H."/>
            <person name="Na H."/>
            <person name="Kuo A."/>
            <person name="Barry K."/>
            <person name="Lipzen A."/>
            <person name="Henrissat B."/>
            <person name="Riley R."/>
            <person name="Ahrendt S."/>
            <person name="Nagy L.G."/>
            <person name="Grigoriev I.V."/>
            <person name="Martin F."/>
            <person name="Rosso M.N."/>
        </authorList>
    </citation>
    <scope>NUCLEOTIDE SEQUENCE [LARGE SCALE GENOMIC DNA]</scope>
    <source>
        <strain evidence="2 3">CIRM-BRFM 1785</strain>
    </source>
</reference>
<sequence length="125" mass="14334">MAASFLASPVDVDIKLEAENARKKVDLKLEKEDLKLRRSAPCHVRCTMTATPSRGRLRYVCTMGSGSRMRVSRSLVFIGSIELYYDRRRHEFLSSSQELAAPAEMRAAQTFDFLFKNVEKQHESY</sequence>
<protein>
    <submittedName>
        <fullName evidence="2">Uncharacterized protein</fullName>
    </submittedName>
</protein>
<dbReference type="InterPro" id="IPR014752">
    <property type="entry name" value="Arrestin-like_C"/>
</dbReference>
<evidence type="ECO:0000313" key="2">
    <source>
        <dbReference type="EMBL" id="KAH9840965.1"/>
    </source>
</evidence>
<name>A0ABQ8KR10_9APHY</name>